<evidence type="ECO:0000313" key="4">
    <source>
        <dbReference type="Proteomes" id="UP000008631"/>
    </source>
</evidence>
<feature type="transmembrane region" description="Helical" evidence="2">
    <location>
        <begin position="682"/>
        <end position="698"/>
    </location>
</feature>
<dbReference type="Proteomes" id="UP000008631">
    <property type="component" value="Chromosome"/>
</dbReference>
<reference evidence="3 4" key="2">
    <citation type="journal article" date="2011" name="Stand. Genomic Sci.">
        <title>Complete genome sequence of Isosphaera pallida type strain (IS1B).</title>
        <authorList>
            <consortium name="US DOE Joint Genome Institute (JGI-PGF)"/>
            <person name="Goker M."/>
            <person name="Cleland D."/>
            <person name="Saunders E."/>
            <person name="Lapidus A."/>
            <person name="Nolan M."/>
            <person name="Lucas S."/>
            <person name="Hammon N."/>
            <person name="Deshpande S."/>
            <person name="Cheng J.F."/>
            <person name="Tapia R."/>
            <person name="Han C."/>
            <person name="Goodwin L."/>
            <person name="Pitluck S."/>
            <person name="Liolios K."/>
            <person name="Pagani I."/>
            <person name="Ivanova N."/>
            <person name="Mavromatis K."/>
            <person name="Pati A."/>
            <person name="Chen A."/>
            <person name="Palaniappan K."/>
            <person name="Land M."/>
            <person name="Hauser L."/>
            <person name="Chang Y.J."/>
            <person name="Jeffries C.D."/>
            <person name="Detter J.C."/>
            <person name="Beck B."/>
            <person name="Woyke T."/>
            <person name="Bristow J."/>
            <person name="Eisen J.A."/>
            <person name="Markowitz V."/>
            <person name="Hugenholtz P."/>
            <person name="Kyrpides N.C."/>
            <person name="Klenk H.P."/>
        </authorList>
    </citation>
    <scope>NUCLEOTIDE SEQUENCE [LARGE SCALE GENOMIC DNA]</scope>
    <source>
        <strain evidence="4">ATCC 43644 / DSM 9630 / IS1B</strain>
    </source>
</reference>
<keyword evidence="2" id="KW-1133">Transmembrane helix</keyword>
<gene>
    <name evidence="3" type="ordered locus">Isop_1868</name>
</gene>
<dbReference type="InterPro" id="IPR029062">
    <property type="entry name" value="Class_I_gatase-like"/>
</dbReference>
<evidence type="ECO:0000313" key="3">
    <source>
        <dbReference type="EMBL" id="ADV62449.1"/>
    </source>
</evidence>
<feature type="transmembrane region" description="Helical" evidence="2">
    <location>
        <begin position="653"/>
        <end position="670"/>
    </location>
</feature>
<feature type="region of interest" description="Disordered" evidence="1">
    <location>
        <begin position="35"/>
        <end position="54"/>
    </location>
</feature>
<sequence length="990" mass="109061">MRVKRDQGLGGRRNPSTSKRRGGILARGLDAMRLDQGGDRLAQPNPRGSRTGEPLRFHAGFARRDGRRLGWVLGVVLWLCQPATVNGQPPEGEGNELQQVTETLAEREKRLEAIRKRIEDRDPLEFIRSRIYPSEVIPYIKPGHWGWLSLELRSNPQDYEGVVESDPVALEGLGQAVVHRRDVALPRLELSQNGLPLFVPDNRLKELGFRLRRADQTRPDLVFSASLTRLEAHQSLIVVLTERPGNYSRWNSLKAMSPIQITSSDIARLDQQRYYRLAMGREVERIANVTTVRTLLPPHPLTWTMTSHLIWDGVASHELNPAQQRALIDWLHWGGQLVIIAPGGGASITALRDGFLAPYLPALPTGSNLELTPEELKALADHYRPPRLLDIGTADRFNPGVVVTVPSGADQELATLMETAAAKLDQEEGDEVNFDFRDFGTQIDQALEKNAVDPGVPRYYKPVELKGLRNRPIYLAGLQPRPSASVIPIAPGLSPARPLAVEWRVGRGRVTILAIDPNAGVWIRWPGTDTLIRRVVLRRPEDPAFVQGNGRTRYGLLNGTDLSWVRYAARDLAGSVAIGSDAANLGRDTGTFSNTTPSRFVMGTFAGSQPDFEFDTVPSNPAGAVWSDEALVPRIARDLLIEASGITIPRSSFVLGVVAVFLVVLVPLNYAVCRFVLGRRELAWVGVPLLAIGFAIGIERAAAFDLGFSLANDEIALVELQGGYERAHLSRFGSVLSNGRASFDFAHPDHDRQAIVLPLNIGQGVRGQVRDQIVFQSEPVPSLLGLKVAPRSLSTYRAEEMINLGGSIRLERTTNPPSQPTSLDGDAALLVVVNETELTLRDVRISDFQRQLVARVDRLEPRGRLGLAQLEWQPLDPAASHAGSDTDNPTTTNPEAQPPPSTPTPTDSQEIKGLRIEPLLDQFTRVAPNEWEARGELRLTARVDWPDGIVPGELIEPEVQRRRAVCGVLAHLAYPTSIDPGSFPYNEFAP</sequence>
<organism evidence="3 4">
    <name type="scientific">Isosphaera pallida (strain ATCC 43644 / DSM 9630 / IS1B)</name>
    <dbReference type="NCBI Taxonomy" id="575540"/>
    <lineage>
        <taxon>Bacteria</taxon>
        <taxon>Pseudomonadati</taxon>
        <taxon>Planctomycetota</taxon>
        <taxon>Planctomycetia</taxon>
        <taxon>Isosphaerales</taxon>
        <taxon>Isosphaeraceae</taxon>
        <taxon>Isosphaera</taxon>
    </lineage>
</organism>
<dbReference type="Gene3D" id="3.40.50.880">
    <property type="match status" value="1"/>
</dbReference>
<keyword evidence="4" id="KW-1185">Reference proteome</keyword>
<dbReference type="EMBL" id="CP002353">
    <property type="protein sequence ID" value="ADV62449.1"/>
    <property type="molecule type" value="Genomic_DNA"/>
</dbReference>
<dbReference type="InParanoid" id="E8R217"/>
<dbReference type="HOGENOM" id="CLU_333362_0_0_0"/>
<dbReference type="eggNOG" id="ENOG502Z8KM">
    <property type="taxonomic scope" value="Bacteria"/>
</dbReference>
<proteinExistence type="predicted"/>
<accession>E8R217</accession>
<dbReference type="AlphaFoldDB" id="E8R217"/>
<feature type="region of interest" description="Disordered" evidence="1">
    <location>
        <begin position="877"/>
        <end position="909"/>
    </location>
</feature>
<evidence type="ECO:0000256" key="2">
    <source>
        <dbReference type="SAM" id="Phobius"/>
    </source>
</evidence>
<dbReference type="KEGG" id="ipa:Isop_1868"/>
<reference key="1">
    <citation type="submission" date="2010-11" db="EMBL/GenBank/DDBJ databases">
        <title>The complete sequence of chromosome of Isophaera pallida ATCC 43644.</title>
        <authorList>
            <consortium name="US DOE Joint Genome Institute (JGI-PGF)"/>
            <person name="Lucas S."/>
            <person name="Copeland A."/>
            <person name="Lapidus A."/>
            <person name="Bruce D."/>
            <person name="Goodwin L."/>
            <person name="Pitluck S."/>
            <person name="Kyrpides N."/>
            <person name="Mavromatis K."/>
            <person name="Pagani I."/>
            <person name="Ivanova N."/>
            <person name="Saunders E."/>
            <person name="Brettin T."/>
            <person name="Detter J.C."/>
            <person name="Han C."/>
            <person name="Tapia R."/>
            <person name="Land M."/>
            <person name="Hauser L."/>
            <person name="Markowitz V."/>
            <person name="Cheng J.-F."/>
            <person name="Hugenholtz P."/>
            <person name="Woyke T."/>
            <person name="Wu D."/>
            <person name="Eisen J.A."/>
        </authorList>
    </citation>
    <scope>NUCLEOTIDE SEQUENCE</scope>
    <source>
        <strain>ATCC 43644</strain>
    </source>
</reference>
<feature type="compositionally biased region" description="Polar residues" evidence="1">
    <location>
        <begin position="883"/>
        <end position="895"/>
    </location>
</feature>
<name>E8R217_ISOPI</name>
<feature type="region of interest" description="Disordered" evidence="1">
    <location>
        <begin position="1"/>
        <end position="23"/>
    </location>
</feature>
<dbReference type="STRING" id="575540.Isop_1868"/>
<protein>
    <submittedName>
        <fullName evidence="3">Uncharacterized protein</fullName>
    </submittedName>
</protein>
<keyword evidence="2" id="KW-0472">Membrane</keyword>
<evidence type="ECO:0000256" key="1">
    <source>
        <dbReference type="SAM" id="MobiDB-lite"/>
    </source>
</evidence>
<keyword evidence="2" id="KW-0812">Transmembrane</keyword>
<dbReference type="SUPFAM" id="SSF52317">
    <property type="entry name" value="Class I glutamine amidotransferase-like"/>
    <property type="match status" value="1"/>
</dbReference>